<dbReference type="EC" id="3.3.2.10" evidence="3"/>
<dbReference type="EMBL" id="WEGI01000006">
    <property type="protein sequence ID" value="MQY27410.1"/>
    <property type="molecule type" value="Genomic_DNA"/>
</dbReference>
<dbReference type="InterPro" id="IPR000639">
    <property type="entry name" value="Epox_hydrolase-like"/>
</dbReference>
<dbReference type="RefSeq" id="WP_153342500.1">
    <property type="nucleotide sequence ID" value="NZ_WEGI01000006.1"/>
</dbReference>
<dbReference type="Pfam" id="PF00561">
    <property type="entry name" value="Abhydrolase_1"/>
    <property type="match status" value="1"/>
</dbReference>
<dbReference type="Gene3D" id="3.40.50.1820">
    <property type="entry name" value="alpha/beta hydrolase"/>
    <property type="match status" value="1"/>
</dbReference>
<evidence type="ECO:0000256" key="1">
    <source>
        <dbReference type="ARBA" id="ARBA00022801"/>
    </source>
</evidence>
<evidence type="ECO:0000259" key="2">
    <source>
        <dbReference type="Pfam" id="PF00561"/>
    </source>
</evidence>
<dbReference type="InterPro" id="IPR029058">
    <property type="entry name" value="AB_hydrolase_fold"/>
</dbReference>
<dbReference type="SUPFAM" id="SSF53474">
    <property type="entry name" value="alpha/beta-Hydrolases"/>
    <property type="match status" value="1"/>
</dbReference>
<dbReference type="PRINTS" id="PR00412">
    <property type="entry name" value="EPOXHYDRLASE"/>
</dbReference>
<dbReference type="PANTHER" id="PTHR43329">
    <property type="entry name" value="EPOXIDE HYDROLASE"/>
    <property type="match status" value="1"/>
</dbReference>
<name>A0A7K0DNT8_9NOCA</name>
<keyword evidence="4" id="KW-1185">Reference proteome</keyword>
<evidence type="ECO:0000313" key="4">
    <source>
        <dbReference type="Proteomes" id="UP000431401"/>
    </source>
</evidence>
<sequence length="296" mass="32158">MQPGDGRPALRAPVPDGATSRYATVNGVRLHYVIAGSGDPVLLLHGWPETWYAWRKVVPALAARFTVVAPDMRGYGDSERPADGYDKVTVATDLHELMRSLGFGRVHLVAQDMGGPVGFAYAASFPADVRDFVFIESAVPGFGLEASMDVAHGGSWHMGFNMAQGINEVLVAGRERPFIEYFYRRGTLHPDALTPTDIDEYARSYAAGGLVASFNYYRTLLDDAKVNRDRLAVKQLALPVLSLAAEKGFGDLSHASITQVANHVERRTIAGAKHFLVQDQPQAAAAAILSFLTRTE</sequence>
<comment type="caution">
    <text evidence="3">The sequence shown here is derived from an EMBL/GenBank/DDBJ whole genome shotgun (WGS) entry which is preliminary data.</text>
</comment>
<protein>
    <submittedName>
        <fullName evidence="3">Soluble epoxide hydrolase</fullName>
        <ecNumber evidence="3">3.3.2.10</ecNumber>
    </submittedName>
</protein>
<organism evidence="3 4">
    <name type="scientific">Nocardia aurantia</name>
    <dbReference type="NCBI Taxonomy" id="2585199"/>
    <lineage>
        <taxon>Bacteria</taxon>
        <taxon>Bacillati</taxon>
        <taxon>Actinomycetota</taxon>
        <taxon>Actinomycetes</taxon>
        <taxon>Mycobacteriales</taxon>
        <taxon>Nocardiaceae</taxon>
        <taxon>Nocardia</taxon>
    </lineage>
</organism>
<dbReference type="Proteomes" id="UP000431401">
    <property type="component" value="Unassembled WGS sequence"/>
</dbReference>
<evidence type="ECO:0000313" key="3">
    <source>
        <dbReference type="EMBL" id="MQY27410.1"/>
    </source>
</evidence>
<dbReference type="OrthoDB" id="3507586at2"/>
<proteinExistence type="predicted"/>
<gene>
    <name evidence="3" type="ORF">NRB56_29930</name>
</gene>
<dbReference type="PRINTS" id="PR00111">
    <property type="entry name" value="ABHYDROLASE"/>
</dbReference>
<reference evidence="3 4" key="1">
    <citation type="submission" date="2019-10" db="EMBL/GenBank/DDBJ databases">
        <title>Nocardia macrotermitis sp. nov. and Nocardia aurantia sp. nov., isolated from the gut of fungus growing-termite Macrotermes natalensis.</title>
        <authorList>
            <person name="Benndorf R."/>
            <person name="Schwitalla J."/>
            <person name="Martin K."/>
            <person name="De Beer W."/>
            <person name="Kaster A.-K."/>
            <person name="Vollmers J."/>
            <person name="Poulsen M."/>
            <person name="Beemelmanns C."/>
        </authorList>
    </citation>
    <scope>NUCLEOTIDE SEQUENCE [LARGE SCALE GENOMIC DNA]</scope>
    <source>
        <strain evidence="3 4">RB56</strain>
    </source>
</reference>
<accession>A0A7K0DNT8</accession>
<keyword evidence="1 3" id="KW-0378">Hydrolase</keyword>
<feature type="domain" description="AB hydrolase-1" evidence="2">
    <location>
        <begin position="40"/>
        <end position="276"/>
    </location>
</feature>
<dbReference type="AlphaFoldDB" id="A0A7K0DNT8"/>
<dbReference type="InterPro" id="IPR000073">
    <property type="entry name" value="AB_hydrolase_1"/>
</dbReference>
<dbReference type="GO" id="GO:0004301">
    <property type="term" value="F:epoxide hydrolase activity"/>
    <property type="evidence" value="ECO:0007669"/>
    <property type="project" value="UniProtKB-EC"/>
</dbReference>